<evidence type="ECO:0000313" key="3">
    <source>
        <dbReference type="EMBL" id="MBE1513844.1"/>
    </source>
</evidence>
<organism evidence="3 4">
    <name type="scientific">Nesterenkonia halotolerans</name>
    <dbReference type="NCBI Taxonomy" id="225325"/>
    <lineage>
        <taxon>Bacteria</taxon>
        <taxon>Bacillati</taxon>
        <taxon>Actinomycetota</taxon>
        <taxon>Actinomycetes</taxon>
        <taxon>Micrococcales</taxon>
        <taxon>Micrococcaceae</taxon>
        <taxon>Nesterenkonia</taxon>
    </lineage>
</organism>
<dbReference type="InterPro" id="IPR046801">
    <property type="entry name" value="OpcA_G6PD_N"/>
</dbReference>
<sequence length="320" mass="34357">MIVDIENTTTSKVSKKLRELREAGGVVALTRVLTLVILTSKDNAEPAIEAANLASREHPCRIIVLASGRATDETRLDAQIRVGGDAGASEVIVLEASGELAEQNEAMVSALLLPDAPIVAWWADELPDGVSETPIGQIAHRRITDTAMDPRPLEALRRLSTHYSEGDTDLAWTRLTGWRIQLASILDTLDPEAITSVTVEAAADLPSAALLAAWLRMGLEIPVELVSTAAPEDSELPLTLTAVTFHREMGDVSLSRPRGEEIAVLHSADGLVQGVPLPVRTLQDCLAEELRRLDSDEIFGEVLSRALPATDFLESASSAD</sequence>
<reference evidence="3 4" key="1">
    <citation type="submission" date="2020-10" db="EMBL/GenBank/DDBJ databases">
        <title>Sequencing the genomes of 1000 actinobacteria strains.</title>
        <authorList>
            <person name="Klenk H.-P."/>
        </authorList>
    </citation>
    <scope>NUCLEOTIDE SEQUENCE [LARGE SCALE GENOMIC DNA]</scope>
    <source>
        <strain evidence="3 4">DSM 15474</strain>
    </source>
</reference>
<evidence type="ECO:0000259" key="2">
    <source>
        <dbReference type="Pfam" id="PF20171"/>
    </source>
</evidence>
<gene>
    <name evidence="3" type="ORF">H4W26_000599</name>
</gene>
<proteinExistence type="predicted"/>
<evidence type="ECO:0000259" key="1">
    <source>
        <dbReference type="Pfam" id="PF10128"/>
    </source>
</evidence>
<accession>A0ABR9J4C1</accession>
<dbReference type="PANTHER" id="PTHR38658">
    <property type="entry name" value="OXPP CYCLE PROTEIN OPCA-RELATED"/>
    <property type="match status" value="1"/>
</dbReference>
<feature type="domain" description="Glucose-6-phosphate dehydrogenase assembly protein OpcA N-terminal" evidence="1">
    <location>
        <begin position="51"/>
        <end position="160"/>
    </location>
</feature>
<dbReference type="InterPro" id="IPR046802">
    <property type="entry name" value="OpcA_G6PD_C"/>
</dbReference>
<dbReference type="Proteomes" id="UP000636579">
    <property type="component" value="Unassembled WGS sequence"/>
</dbReference>
<protein>
    <submittedName>
        <fullName evidence="3">Glucose-6-phosphate dehydrogenase assembly protein OpcA</fullName>
    </submittedName>
</protein>
<dbReference type="RefSeq" id="WP_192590672.1">
    <property type="nucleotide sequence ID" value="NZ_JADBEE010000001.1"/>
</dbReference>
<keyword evidence="4" id="KW-1185">Reference proteome</keyword>
<dbReference type="Pfam" id="PF10128">
    <property type="entry name" value="OpcA_G6PD_assem"/>
    <property type="match status" value="1"/>
</dbReference>
<comment type="caution">
    <text evidence="3">The sequence shown here is derived from an EMBL/GenBank/DDBJ whole genome shotgun (WGS) entry which is preliminary data.</text>
</comment>
<dbReference type="EMBL" id="JADBEE010000001">
    <property type="protein sequence ID" value="MBE1513844.1"/>
    <property type="molecule type" value="Genomic_DNA"/>
</dbReference>
<feature type="domain" description="Glucose-6-phosphate dehydrogenase assembly protein OpcA C-terminal" evidence="2">
    <location>
        <begin position="166"/>
        <end position="303"/>
    </location>
</feature>
<dbReference type="InterPro" id="IPR004555">
    <property type="entry name" value="G6PDH_assembly_OpcA"/>
</dbReference>
<evidence type="ECO:0000313" key="4">
    <source>
        <dbReference type="Proteomes" id="UP000636579"/>
    </source>
</evidence>
<dbReference type="Pfam" id="PF20171">
    <property type="entry name" value="OpcA_G6PD_C"/>
    <property type="match status" value="1"/>
</dbReference>
<name>A0ABR9J4C1_9MICC</name>
<dbReference type="PANTHER" id="PTHR38658:SF1">
    <property type="entry name" value="OXPP CYCLE PROTEIN OPCA-RELATED"/>
    <property type="match status" value="1"/>
</dbReference>